<name>A0ACC6PDK7_9BACL</name>
<evidence type="ECO:0000313" key="1">
    <source>
        <dbReference type="EMBL" id="MEJ8304991.1"/>
    </source>
</evidence>
<reference evidence="1" key="1">
    <citation type="submission" date="2024-03" db="EMBL/GenBank/DDBJ databases">
        <title>Whole genome sequecning of epiphytes from Marcgravia umbellata leaves.</title>
        <authorList>
            <person name="Kumar G."/>
            <person name="Savka M.A."/>
        </authorList>
    </citation>
    <scope>NUCLEOTIDE SEQUENCE</scope>
    <source>
        <strain evidence="1">RIT_BL5</strain>
    </source>
</reference>
<accession>A0ACC6PDK7</accession>
<proteinExistence type="predicted"/>
<gene>
    <name evidence="1" type="ORF">WKI47_13880</name>
</gene>
<protein>
    <submittedName>
        <fullName evidence="1">Acetylhydrolase</fullName>
    </submittedName>
</protein>
<organism evidence="1 2">
    <name type="scientific">Saccharibacillus sacchari</name>
    <dbReference type="NCBI Taxonomy" id="456493"/>
    <lineage>
        <taxon>Bacteria</taxon>
        <taxon>Bacillati</taxon>
        <taxon>Bacillota</taxon>
        <taxon>Bacilli</taxon>
        <taxon>Bacillales</taxon>
        <taxon>Paenibacillaceae</taxon>
        <taxon>Saccharibacillus</taxon>
    </lineage>
</organism>
<sequence length="516" mass="57397">MRVYEGILIAVTIAALIGSLFIFKKSRWMLRTSAGLAALLFAAHALVEGLRWPMLPAYATVALLLLLELRQELFHSKITKQRKARNDSQAAEPTFLMHRSRTKRATTKRTTVRRVLSGAAILVYAAVSIALPVLFPIFSFDTPKGPYGIGTVSYAWTDEAREETFAAGKGSPRQLRVQVWYPADPNAQGTASAYVPDAQVYLQAFRDILGLPELLFSSLKDVRTHAIQAAPLSTEESAYPVLIFSHGLHGYESQNTFQIERLVSEGYIVVGINHTYSSLASVFPDGQVALFDGQGKQGFEELQFDFMDNLNKIWVKDVQFVLDRLERLNANDADRRFTGHLDMQRIGMFGHSFGGATTVQMLLNDPRIQAGINMDGVLFGEDRIPAEGVGKPFMMMSADSTLAGAEAMSDEQIAAMGTTRSEAEEYYKQVYARYAPVTADGNTWVTLDDTLHLSFSDLFLMSPLLEWTQGVDARGTQRLVNALTLDFFDHYLKGQPLNMLNQPAGQYEGYTLQRES</sequence>
<dbReference type="EMBL" id="JBBKAR010000035">
    <property type="protein sequence ID" value="MEJ8304991.1"/>
    <property type="molecule type" value="Genomic_DNA"/>
</dbReference>
<keyword evidence="2" id="KW-1185">Reference proteome</keyword>
<evidence type="ECO:0000313" key="2">
    <source>
        <dbReference type="Proteomes" id="UP001380953"/>
    </source>
</evidence>
<comment type="caution">
    <text evidence="1">The sequence shown here is derived from an EMBL/GenBank/DDBJ whole genome shotgun (WGS) entry which is preliminary data.</text>
</comment>
<dbReference type="Proteomes" id="UP001380953">
    <property type="component" value="Unassembled WGS sequence"/>
</dbReference>